<dbReference type="Pfam" id="PF03432">
    <property type="entry name" value="Relaxase"/>
    <property type="match status" value="1"/>
</dbReference>
<organism evidence="3 4">
    <name type="scientific">Streptomyces hyaluromycini</name>
    <dbReference type="NCBI Taxonomy" id="1377993"/>
    <lineage>
        <taxon>Bacteria</taxon>
        <taxon>Bacillati</taxon>
        <taxon>Actinomycetota</taxon>
        <taxon>Actinomycetes</taxon>
        <taxon>Kitasatosporales</taxon>
        <taxon>Streptomycetaceae</taxon>
        <taxon>Streptomyces</taxon>
    </lineage>
</organism>
<dbReference type="EMBL" id="JBEPEK010000002">
    <property type="protein sequence ID" value="MER7177973.1"/>
    <property type="molecule type" value="Genomic_DNA"/>
</dbReference>
<dbReference type="InterPro" id="IPR005094">
    <property type="entry name" value="Endonuclease_MobA/VirD2"/>
</dbReference>
<evidence type="ECO:0000259" key="2">
    <source>
        <dbReference type="Pfam" id="PF03432"/>
    </source>
</evidence>
<evidence type="ECO:0000256" key="1">
    <source>
        <dbReference type="SAM" id="MobiDB-lite"/>
    </source>
</evidence>
<dbReference type="RefSeq" id="WP_350775878.1">
    <property type="nucleotide sequence ID" value="NZ_JBEPEK010000002.1"/>
</dbReference>
<dbReference type="Proteomes" id="UP001474181">
    <property type="component" value="Unassembled WGS sequence"/>
</dbReference>
<comment type="caution">
    <text evidence="3">The sequence shown here is derived from an EMBL/GenBank/DDBJ whole genome shotgun (WGS) entry which is preliminary data.</text>
</comment>
<evidence type="ECO:0000313" key="3">
    <source>
        <dbReference type="EMBL" id="MER7177973.1"/>
    </source>
</evidence>
<proteinExistence type="predicted"/>
<feature type="region of interest" description="Disordered" evidence="1">
    <location>
        <begin position="165"/>
        <end position="198"/>
    </location>
</feature>
<accession>A0ABV1WNH6</accession>
<keyword evidence="4" id="KW-1185">Reference proteome</keyword>
<name>A0ABV1WNH6_9ACTN</name>
<protein>
    <submittedName>
        <fullName evidence="3">Relaxase/mobilization nuclease domain-containing protein</fullName>
    </submittedName>
</protein>
<gene>
    <name evidence="3" type="ORF">ABT404_00490</name>
</gene>
<feature type="region of interest" description="Disordered" evidence="1">
    <location>
        <begin position="539"/>
        <end position="571"/>
    </location>
</feature>
<evidence type="ECO:0000313" key="4">
    <source>
        <dbReference type="Proteomes" id="UP001474181"/>
    </source>
</evidence>
<feature type="compositionally biased region" description="Basic and acidic residues" evidence="1">
    <location>
        <begin position="182"/>
        <end position="198"/>
    </location>
</feature>
<feature type="compositionally biased region" description="Polar residues" evidence="1">
    <location>
        <begin position="544"/>
        <end position="557"/>
    </location>
</feature>
<sequence length="571" mass="62565">MIPKIHKQGSNTYGLLNYLYGKGTKEEHVDPHLVAAYDGLSPDPGRDANVSLTALQQILDQPLHLLDDDQRPSRHVWHCSVRAAPGDRVLSDADWADIARRMVAATGIDPGDGAGCRWAAIRHADDHIHMIATLVREDGRRPDHHRSGRRAQDEARRIEADYDLHRVTPGDGTAPKRPTSAEQHKAGRQGRERAAREELRTAVRQALAGATSEDEFFARLHATGLLVRQRAAPSGDLLGYNVALPDDRNQAGEPVYYAGSTLAADLSLPRIRERFTTNPAKAHQYTANHGTDGNRHKPSAAATARRSATHATWAALRIFDQDRDGATAARITATGEILDALAMTSASDTRQQLRDAAWAFERARLSHTRAEHRHAQALRLAARELLYSGPARGRGEDGATAAMLIDTLFFLIVATARWHAQRQHAQQAEAARQAAALLRTAYTATAEVPIARLRERGRQIIQPVNDRYAAQLGVILPDLADTVLAESSWPALVATMSQVQQAGRDPRTLLAEAAKYRELDSASSISEVLVWRLRRMADLPADASTPNRQPGTGQSPTAARPAQPGKPRPRR</sequence>
<feature type="domain" description="MobA/VirD2-like nuclease" evidence="2">
    <location>
        <begin position="70"/>
        <end position="164"/>
    </location>
</feature>
<reference evidence="3 4" key="1">
    <citation type="submission" date="2024-06" db="EMBL/GenBank/DDBJ databases">
        <title>The Natural Products Discovery Center: Release of the First 8490 Sequenced Strains for Exploring Actinobacteria Biosynthetic Diversity.</title>
        <authorList>
            <person name="Kalkreuter E."/>
            <person name="Kautsar S.A."/>
            <person name="Yang D."/>
            <person name="Bader C.D."/>
            <person name="Teijaro C.N."/>
            <person name="Fluegel L."/>
            <person name="Davis C.M."/>
            <person name="Simpson J.R."/>
            <person name="Lauterbach L."/>
            <person name="Steele A.D."/>
            <person name="Gui C."/>
            <person name="Meng S."/>
            <person name="Li G."/>
            <person name="Viehrig K."/>
            <person name="Ye F."/>
            <person name="Su P."/>
            <person name="Kiefer A.F."/>
            <person name="Nichols A."/>
            <person name="Cepeda A.J."/>
            <person name="Yan W."/>
            <person name="Fan B."/>
            <person name="Jiang Y."/>
            <person name="Adhikari A."/>
            <person name="Zheng C.-J."/>
            <person name="Schuster L."/>
            <person name="Cowan T.M."/>
            <person name="Smanski M.J."/>
            <person name="Chevrette M.G."/>
            <person name="De Carvalho L.P.S."/>
            <person name="Shen B."/>
        </authorList>
    </citation>
    <scope>NUCLEOTIDE SEQUENCE [LARGE SCALE GENOMIC DNA]</scope>
    <source>
        <strain evidence="3 4">NPDC000234</strain>
    </source>
</reference>